<name>A0A344PIH0_9RHOB</name>
<protein>
    <submittedName>
        <fullName evidence="2">YggT family protein</fullName>
    </submittedName>
</protein>
<feature type="transmembrane region" description="Helical" evidence="1">
    <location>
        <begin position="7"/>
        <end position="29"/>
    </location>
</feature>
<dbReference type="GO" id="GO:0016020">
    <property type="term" value="C:membrane"/>
    <property type="evidence" value="ECO:0007669"/>
    <property type="project" value="InterPro"/>
</dbReference>
<dbReference type="EMBL" id="CP030918">
    <property type="protein sequence ID" value="AXC49175.1"/>
    <property type="molecule type" value="Genomic_DNA"/>
</dbReference>
<feature type="transmembrane region" description="Helical" evidence="1">
    <location>
        <begin position="71"/>
        <end position="88"/>
    </location>
</feature>
<evidence type="ECO:0000313" key="2">
    <source>
        <dbReference type="EMBL" id="AXC49175.1"/>
    </source>
</evidence>
<dbReference type="Pfam" id="PF02325">
    <property type="entry name" value="CCB3_YggT"/>
    <property type="match status" value="1"/>
</dbReference>
<reference evidence="3" key="1">
    <citation type="submission" date="2018-07" db="EMBL/GenBank/DDBJ databases">
        <title>Genome sequencing of Paracoccus sp. SC2-6.</title>
        <authorList>
            <person name="Heo J."/>
            <person name="Kim S.-J."/>
            <person name="Kwon S.-W."/>
        </authorList>
    </citation>
    <scope>NUCLEOTIDE SEQUENCE [LARGE SCALE GENOMIC DNA]</scope>
    <source>
        <strain evidence="3">SC2-6</strain>
    </source>
</reference>
<dbReference type="InterPro" id="IPR003425">
    <property type="entry name" value="CCB3/YggT"/>
</dbReference>
<evidence type="ECO:0000256" key="1">
    <source>
        <dbReference type="SAM" id="Phobius"/>
    </source>
</evidence>
<keyword evidence="3" id="KW-1185">Reference proteome</keyword>
<proteinExistence type="predicted"/>
<gene>
    <name evidence="2" type="ORF">DRW48_05295</name>
</gene>
<dbReference type="RefSeq" id="WP_114075494.1">
    <property type="nucleotide sequence ID" value="NZ_CP030918.1"/>
</dbReference>
<evidence type="ECO:0000313" key="3">
    <source>
        <dbReference type="Proteomes" id="UP000252023"/>
    </source>
</evidence>
<dbReference type="AlphaFoldDB" id="A0A344PIH0"/>
<keyword evidence="1" id="KW-0472">Membrane</keyword>
<keyword evidence="1" id="KW-0812">Transmembrane</keyword>
<accession>A0A344PIH0</accession>
<keyword evidence="1" id="KW-1133">Transmembrane helix</keyword>
<organism evidence="2 3">
    <name type="scientific">Paracoccus suum</name>
    <dbReference type="NCBI Taxonomy" id="2259340"/>
    <lineage>
        <taxon>Bacteria</taxon>
        <taxon>Pseudomonadati</taxon>
        <taxon>Pseudomonadota</taxon>
        <taxon>Alphaproteobacteria</taxon>
        <taxon>Rhodobacterales</taxon>
        <taxon>Paracoccaceae</taxon>
        <taxon>Paracoccus</taxon>
    </lineage>
</organism>
<sequence length="97" mass="11050">MGTIYEALQMLLNVVWFVMIAHIILSWLINFQVLNLRQPLVAQVWQGLNNLLEPIYGPVRRILPNTGGLDLAPLVVFICIIILQRALANNAGWFYGY</sequence>
<dbReference type="Proteomes" id="UP000252023">
    <property type="component" value="Chromosome"/>
</dbReference>
<dbReference type="KEGG" id="pars:DRW48_05295"/>
<dbReference type="OrthoDB" id="9814445at2"/>